<dbReference type="GO" id="GO:0016787">
    <property type="term" value="F:hydrolase activity"/>
    <property type="evidence" value="ECO:0007669"/>
    <property type="project" value="UniProtKB-KW"/>
</dbReference>
<sequence length="226" mass="25337">MLVKYLGHSAFLIQTSEYNILIDPFIKDNPNCPINLKELPHIDYILVTHGHSDHIGDTILISKKYNSTVICNFEISLYLSKYNIKCIPMHIGGRIQQSFGKVKMIPALHGSSIYEGTHLIYAGNPCGFLLEIENTKLYHAGDTGLSIEMKLLEYENIDFAMLPIGGVFTMDVDDCIKAIEFINPKNVIPIHFNTFDAINANPNLLKDNVKSCNVSILNPGEDIQIK</sequence>
<evidence type="ECO:0000313" key="5">
    <source>
        <dbReference type="Proteomes" id="UP001222800"/>
    </source>
</evidence>
<name>A0ABY8EC06_9FIRM</name>
<dbReference type="PANTHER" id="PTHR43546:SF3">
    <property type="entry name" value="UPF0173 METAL-DEPENDENT HYDROLASE MJ1163"/>
    <property type="match status" value="1"/>
</dbReference>
<feature type="domain" description="Metallo-beta-lactamase" evidence="3">
    <location>
        <begin position="7"/>
        <end position="191"/>
    </location>
</feature>
<dbReference type="Gene3D" id="3.60.15.10">
    <property type="entry name" value="Ribonuclease Z/Hydroxyacylglutathione hydrolase-like"/>
    <property type="match status" value="1"/>
</dbReference>
<proteinExistence type="inferred from homology"/>
<protein>
    <recommendedName>
        <fullName evidence="2">UPF0173 metal-dependent hydrolase P4S50_18620</fullName>
    </recommendedName>
</protein>
<accession>A0ABY8EC06</accession>
<dbReference type="InterPro" id="IPR022877">
    <property type="entry name" value="UPF0173"/>
</dbReference>
<dbReference type="Pfam" id="PF12706">
    <property type="entry name" value="Lactamase_B_2"/>
    <property type="match status" value="1"/>
</dbReference>
<dbReference type="InterPro" id="IPR036866">
    <property type="entry name" value="RibonucZ/Hydroxyglut_hydro"/>
</dbReference>
<dbReference type="HAMAP" id="MF_00457">
    <property type="entry name" value="UPF0173"/>
    <property type="match status" value="1"/>
</dbReference>
<organism evidence="4 5">
    <name type="scientific">Tepidibacter hydrothermalis</name>
    <dbReference type="NCBI Taxonomy" id="3036126"/>
    <lineage>
        <taxon>Bacteria</taxon>
        <taxon>Bacillati</taxon>
        <taxon>Bacillota</taxon>
        <taxon>Clostridia</taxon>
        <taxon>Peptostreptococcales</taxon>
        <taxon>Peptostreptococcaceae</taxon>
        <taxon>Tepidibacter</taxon>
    </lineage>
</organism>
<keyword evidence="5" id="KW-1185">Reference proteome</keyword>
<dbReference type="PANTHER" id="PTHR43546">
    <property type="entry name" value="UPF0173 METAL-DEPENDENT HYDROLASE MJ1163-RELATED"/>
    <property type="match status" value="1"/>
</dbReference>
<keyword evidence="1 2" id="KW-0378">Hydrolase</keyword>
<dbReference type="SMART" id="SM00849">
    <property type="entry name" value="Lactamase_B"/>
    <property type="match status" value="1"/>
</dbReference>
<dbReference type="SUPFAM" id="SSF56281">
    <property type="entry name" value="Metallo-hydrolase/oxidoreductase"/>
    <property type="match status" value="1"/>
</dbReference>
<dbReference type="RefSeq" id="WP_277732311.1">
    <property type="nucleotide sequence ID" value="NZ_CP120733.1"/>
</dbReference>
<gene>
    <name evidence="4" type="ORF">P4S50_18620</name>
</gene>
<dbReference type="EMBL" id="CP120733">
    <property type="protein sequence ID" value="WFD10336.1"/>
    <property type="molecule type" value="Genomic_DNA"/>
</dbReference>
<comment type="similarity">
    <text evidence="2">Belongs to the UPF0173 family.</text>
</comment>
<evidence type="ECO:0000256" key="1">
    <source>
        <dbReference type="ARBA" id="ARBA00022801"/>
    </source>
</evidence>
<evidence type="ECO:0000313" key="4">
    <source>
        <dbReference type="EMBL" id="WFD10336.1"/>
    </source>
</evidence>
<dbReference type="InterPro" id="IPR050114">
    <property type="entry name" value="UPF0173_UPF0282_UlaG_hydrolase"/>
</dbReference>
<evidence type="ECO:0000259" key="3">
    <source>
        <dbReference type="SMART" id="SM00849"/>
    </source>
</evidence>
<evidence type="ECO:0000256" key="2">
    <source>
        <dbReference type="HAMAP-Rule" id="MF_00457"/>
    </source>
</evidence>
<dbReference type="NCBIfam" id="NF001911">
    <property type="entry name" value="PRK00685.1"/>
    <property type="match status" value="1"/>
</dbReference>
<reference evidence="4 5" key="1">
    <citation type="submission" date="2023-03" db="EMBL/GenBank/DDBJ databases">
        <title>Complete genome sequence of Tepidibacter sp. SWIR-1, isolated from a deep-sea hydrothermal vent.</title>
        <authorList>
            <person name="Li X."/>
        </authorList>
    </citation>
    <scope>NUCLEOTIDE SEQUENCE [LARGE SCALE GENOMIC DNA]</scope>
    <source>
        <strain evidence="4 5">SWIR-1</strain>
    </source>
</reference>
<dbReference type="Proteomes" id="UP001222800">
    <property type="component" value="Chromosome"/>
</dbReference>
<dbReference type="InterPro" id="IPR001279">
    <property type="entry name" value="Metallo-B-lactamas"/>
</dbReference>